<accession>Q4KB36</accession>
<dbReference type="AlphaFoldDB" id="Q4KB36"/>
<dbReference type="eggNOG" id="ENOG5033VX8">
    <property type="taxonomic scope" value="Bacteria"/>
</dbReference>
<evidence type="ECO:0000313" key="3">
    <source>
        <dbReference type="Proteomes" id="UP000008540"/>
    </source>
</evidence>
<feature type="compositionally biased region" description="Basic residues" evidence="1">
    <location>
        <begin position="1"/>
        <end position="15"/>
    </location>
</feature>
<dbReference type="STRING" id="220664.PFL_3443"/>
<dbReference type="EMBL" id="CP000076">
    <property type="protein sequence ID" value="AAY92711.1"/>
    <property type="molecule type" value="Genomic_DNA"/>
</dbReference>
<dbReference type="HOGENOM" id="CLU_1015123_0_0_6"/>
<reference evidence="2 3" key="1">
    <citation type="journal article" date="2005" name="Nat. Biotechnol.">
        <title>Complete genome sequence of the plant commensal Pseudomonas fluorescens Pf-5.</title>
        <authorList>
            <person name="Paulsen I.T."/>
            <person name="Press C.M."/>
            <person name="Ravel J."/>
            <person name="Kobayashi D.Y."/>
            <person name="Myers G.S."/>
            <person name="Mavrodi D.V."/>
            <person name="DeBoy R.T."/>
            <person name="Seshadri R."/>
            <person name="Ren Q."/>
            <person name="Madupu R."/>
            <person name="Dodson R.J."/>
            <person name="Durkin A.S."/>
            <person name="Brinkac L.M."/>
            <person name="Daugherty S.C."/>
            <person name="Sullivan S.A."/>
            <person name="Rosovitz M.J."/>
            <person name="Gwinn M.L."/>
            <person name="Zhou L."/>
            <person name="Schneider D.J."/>
            <person name="Cartinhour S.W."/>
            <person name="Nelson W.C."/>
            <person name="Weidman J."/>
            <person name="Watkins K."/>
            <person name="Tran K."/>
            <person name="Khouri H."/>
            <person name="Pierson E.A."/>
            <person name="Pierson L.S.III."/>
            <person name="Thomashow L.S."/>
            <person name="Loper J.E."/>
        </authorList>
    </citation>
    <scope>NUCLEOTIDE SEQUENCE [LARGE SCALE GENOMIC DNA]</scope>
    <source>
        <strain evidence="3">ATCC BAA-477 / NRRL B-23932 / Pf-5</strain>
    </source>
</reference>
<sequence>MRRQRKHPQQQRSRQHFPFQPDLLGRDLDSVLCPALSPEADTGPLYGMTQAQSARPAAGPETAKTTAGDCASVACCRACMAGANQRTAALQHNLALAMPIFFRLSFAENPGTQGICVMPSLKLVCLALTVLTISACAIPTAKNEPNDVEIAAQKLVGQPAKNAFQLFGRPDQGMGPSSYGSGGFYLWNRVQTHTTPEKVFVQTGVEYVGQKETWVGIGGGGVGGMMPVGSEAVYRKTGYEENRTVLDYFCSITLYTDSQNIITDASVIDCNSKK</sequence>
<protein>
    <submittedName>
        <fullName evidence="2">Uncharacterized protein</fullName>
    </submittedName>
</protein>
<proteinExistence type="predicted"/>
<dbReference type="Proteomes" id="UP000008540">
    <property type="component" value="Chromosome"/>
</dbReference>
<name>Q4KB36_PSEF5</name>
<gene>
    <name evidence="2" type="ordered locus">PFL_3443</name>
</gene>
<evidence type="ECO:0000256" key="1">
    <source>
        <dbReference type="SAM" id="MobiDB-lite"/>
    </source>
</evidence>
<evidence type="ECO:0000313" key="2">
    <source>
        <dbReference type="EMBL" id="AAY92711.1"/>
    </source>
</evidence>
<feature type="region of interest" description="Disordered" evidence="1">
    <location>
        <begin position="1"/>
        <end position="23"/>
    </location>
</feature>
<dbReference type="KEGG" id="pfl:PFL_3443"/>
<organism evidence="2 3">
    <name type="scientific">Pseudomonas fluorescens (strain ATCC BAA-477 / NRRL B-23932 / Pf-5)</name>
    <dbReference type="NCBI Taxonomy" id="220664"/>
    <lineage>
        <taxon>Bacteria</taxon>
        <taxon>Pseudomonadati</taxon>
        <taxon>Pseudomonadota</taxon>
        <taxon>Gammaproteobacteria</taxon>
        <taxon>Pseudomonadales</taxon>
        <taxon>Pseudomonadaceae</taxon>
        <taxon>Pseudomonas</taxon>
    </lineage>
</organism>